<protein>
    <submittedName>
        <fullName evidence="4">Peptidase M16-like protein</fullName>
    </submittedName>
</protein>
<organism evidence="4 5">
    <name type="scientific">Candidatus Daviesbacteria bacterium GW2011_GWA2_40_9</name>
    <dbReference type="NCBI Taxonomy" id="1618424"/>
    <lineage>
        <taxon>Bacteria</taxon>
        <taxon>Candidatus Daviesiibacteriota</taxon>
    </lineage>
</organism>
<dbReference type="InterPro" id="IPR007863">
    <property type="entry name" value="Peptidase_M16_C"/>
</dbReference>
<dbReference type="EMBL" id="LCAB01000007">
    <property type="protein sequence ID" value="KKR83229.1"/>
    <property type="molecule type" value="Genomic_DNA"/>
</dbReference>
<dbReference type="Pfam" id="PF00675">
    <property type="entry name" value="Peptidase_M16"/>
    <property type="match status" value="1"/>
</dbReference>
<comment type="caution">
    <text evidence="4">The sequence shown here is derived from an EMBL/GenBank/DDBJ whole genome shotgun (WGS) entry which is preliminary data.</text>
</comment>
<dbReference type="SUPFAM" id="SSF63411">
    <property type="entry name" value="LuxS/MPP-like metallohydrolase"/>
    <property type="match status" value="2"/>
</dbReference>
<evidence type="ECO:0000259" key="2">
    <source>
        <dbReference type="Pfam" id="PF00675"/>
    </source>
</evidence>
<proteinExistence type="inferred from homology"/>
<accession>A0A0G0U2B1</accession>
<feature type="domain" description="Peptidase M16 C-terminal" evidence="3">
    <location>
        <begin position="167"/>
        <end position="340"/>
    </location>
</feature>
<dbReference type="Proteomes" id="UP000034601">
    <property type="component" value="Unassembled WGS sequence"/>
</dbReference>
<dbReference type="GO" id="GO:0046872">
    <property type="term" value="F:metal ion binding"/>
    <property type="evidence" value="ECO:0007669"/>
    <property type="project" value="InterPro"/>
</dbReference>
<evidence type="ECO:0000259" key="3">
    <source>
        <dbReference type="Pfam" id="PF05193"/>
    </source>
</evidence>
<reference evidence="4 5" key="1">
    <citation type="journal article" date="2015" name="Nature">
        <title>rRNA introns, odd ribosomes, and small enigmatic genomes across a large radiation of phyla.</title>
        <authorList>
            <person name="Brown C.T."/>
            <person name="Hug L.A."/>
            <person name="Thomas B.C."/>
            <person name="Sharon I."/>
            <person name="Castelle C.J."/>
            <person name="Singh A."/>
            <person name="Wilkins M.J."/>
            <person name="Williams K.H."/>
            <person name="Banfield J.F."/>
        </authorList>
    </citation>
    <scope>NUCLEOTIDE SEQUENCE [LARGE SCALE GENOMIC DNA]</scope>
</reference>
<name>A0A0G0U2B1_9BACT</name>
<dbReference type="Gene3D" id="3.30.830.10">
    <property type="entry name" value="Metalloenzyme, LuxS/M16 peptidase-like"/>
    <property type="match status" value="2"/>
</dbReference>
<dbReference type="InterPro" id="IPR011765">
    <property type="entry name" value="Pept_M16_N"/>
</dbReference>
<comment type="similarity">
    <text evidence="1">Belongs to the peptidase M16 family.</text>
</comment>
<evidence type="ECO:0000313" key="5">
    <source>
        <dbReference type="Proteomes" id="UP000034601"/>
    </source>
</evidence>
<sequence length="421" mass="47808">MYKISTLKNGLTLITIDLPHLDSVTTMVAVGAGSRNEDRRIGGIAHFFEHMFFKGSRKYPTALEISTLVDGIGAINNAFTSKEFTGYWIKSASDQVELATDIISSGLSEPILAEEEITKEKGVIVEERRMYQDNPARWVYDLFFELVFGDTPMGWNIIGEEKVIQSFARRDFQDFIKSFYSPKNMALVFAGKIGDRGEELAEKYFSNLPDYQNQKPQTFKPTGQPKAKVNISYKKTDQVNIVLGGLSYDRSDPRRYAAYLLASLLGESMSSRLFTEVREKRGLAYHVSADVEDYRDSGMLAIYAGLKLEKALEGMKVILEQLERLKVESVTEEELKKVKEMQKGRMAIRSESTNYLAQFYGLQWVIDRKIETSDQYLEKLNRVSAEDLMVVAKDLFQLQKLNLQVIGPLRSAAPLEKILKT</sequence>
<dbReference type="InterPro" id="IPR050361">
    <property type="entry name" value="MPP/UQCRC_Complex"/>
</dbReference>
<dbReference type="PANTHER" id="PTHR11851">
    <property type="entry name" value="METALLOPROTEASE"/>
    <property type="match status" value="1"/>
</dbReference>
<dbReference type="InterPro" id="IPR011249">
    <property type="entry name" value="Metalloenz_LuxS/M16"/>
</dbReference>
<evidence type="ECO:0000313" key="4">
    <source>
        <dbReference type="EMBL" id="KKR83229.1"/>
    </source>
</evidence>
<dbReference type="Pfam" id="PF05193">
    <property type="entry name" value="Peptidase_M16_C"/>
    <property type="match status" value="1"/>
</dbReference>
<gene>
    <name evidence="4" type="ORF">UU29_C0007G0099</name>
</gene>
<evidence type="ECO:0000256" key="1">
    <source>
        <dbReference type="ARBA" id="ARBA00007261"/>
    </source>
</evidence>
<dbReference type="PANTHER" id="PTHR11851:SF49">
    <property type="entry name" value="MITOCHONDRIAL-PROCESSING PEPTIDASE SUBUNIT ALPHA"/>
    <property type="match status" value="1"/>
</dbReference>
<dbReference type="AlphaFoldDB" id="A0A0G0U2B1"/>
<feature type="domain" description="Peptidase M16 N-terminal" evidence="2">
    <location>
        <begin position="16"/>
        <end position="158"/>
    </location>
</feature>